<feature type="region of interest" description="Disordered" evidence="1">
    <location>
        <begin position="1"/>
        <end position="24"/>
    </location>
</feature>
<protein>
    <recommendedName>
        <fullName evidence="4">Transposase</fullName>
    </recommendedName>
</protein>
<dbReference type="Proteomes" id="UP001499994">
    <property type="component" value="Unassembled WGS sequence"/>
</dbReference>
<evidence type="ECO:0000256" key="1">
    <source>
        <dbReference type="SAM" id="MobiDB-lite"/>
    </source>
</evidence>
<comment type="caution">
    <text evidence="2">The sequence shown here is derived from an EMBL/GenBank/DDBJ whole genome shotgun (WGS) entry which is preliminary data.</text>
</comment>
<evidence type="ECO:0000313" key="2">
    <source>
        <dbReference type="EMBL" id="GAA3905668.1"/>
    </source>
</evidence>
<dbReference type="EMBL" id="BAABDG010000007">
    <property type="protein sequence ID" value="GAA3905668.1"/>
    <property type="molecule type" value="Genomic_DNA"/>
</dbReference>
<evidence type="ECO:0000313" key="3">
    <source>
        <dbReference type="Proteomes" id="UP001499994"/>
    </source>
</evidence>
<proteinExistence type="predicted"/>
<evidence type="ECO:0008006" key="4">
    <source>
        <dbReference type="Google" id="ProtNLM"/>
    </source>
</evidence>
<accession>A0ABP7LQT0</accession>
<sequence length="81" mass="8988">MFRGVFRQRERRKGKAADGERQAAEPAFCRPRGVVSLCFHVFFPQSDDGELPVSRLIGEGMLEITDVSYMTGLGRQGQIGA</sequence>
<gene>
    <name evidence="2" type="ORF">GCM10022405_33550</name>
</gene>
<keyword evidence="3" id="KW-1185">Reference proteome</keyword>
<name>A0ABP7LQT0_9GAMM</name>
<reference evidence="3" key="1">
    <citation type="journal article" date="2019" name="Int. J. Syst. Evol. Microbiol.">
        <title>The Global Catalogue of Microorganisms (GCM) 10K type strain sequencing project: providing services to taxonomists for standard genome sequencing and annotation.</title>
        <authorList>
            <consortium name="The Broad Institute Genomics Platform"/>
            <consortium name="The Broad Institute Genome Sequencing Center for Infectious Disease"/>
            <person name="Wu L."/>
            <person name="Ma J."/>
        </authorList>
    </citation>
    <scope>NUCLEOTIDE SEQUENCE [LARGE SCALE GENOMIC DNA]</scope>
    <source>
        <strain evidence="3">JCM 17201</strain>
    </source>
</reference>
<organism evidence="2 3">
    <name type="scientific">Gibbsiella dentisursi</name>
    <dbReference type="NCBI Taxonomy" id="796890"/>
    <lineage>
        <taxon>Bacteria</taxon>
        <taxon>Pseudomonadati</taxon>
        <taxon>Pseudomonadota</taxon>
        <taxon>Gammaproteobacteria</taxon>
        <taxon>Enterobacterales</taxon>
        <taxon>Yersiniaceae</taxon>
        <taxon>Gibbsiella</taxon>
    </lineage>
</organism>